<evidence type="ECO:0000256" key="1">
    <source>
        <dbReference type="ARBA" id="ARBA00004370"/>
    </source>
</evidence>
<feature type="transmembrane region" description="Helical" evidence="6">
    <location>
        <begin position="325"/>
        <end position="347"/>
    </location>
</feature>
<feature type="domain" description="Amino acid transporter transmembrane" evidence="7">
    <location>
        <begin position="60"/>
        <end position="431"/>
    </location>
</feature>
<comment type="subcellular location">
    <subcellularLocation>
        <location evidence="1">Membrane</location>
    </subcellularLocation>
</comment>
<feature type="transmembrane region" description="Helical" evidence="6">
    <location>
        <begin position="368"/>
        <end position="385"/>
    </location>
</feature>
<feature type="transmembrane region" description="Helical" evidence="6">
    <location>
        <begin position="391"/>
        <end position="415"/>
    </location>
</feature>
<evidence type="ECO:0000256" key="6">
    <source>
        <dbReference type="SAM" id="Phobius"/>
    </source>
</evidence>
<protein>
    <submittedName>
        <fullName evidence="9">Aa_trans domain-containing protein</fullName>
    </submittedName>
</protein>
<dbReference type="Proteomes" id="UP000095287">
    <property type="component" value="Unplaced"/>
</dbReference>
<feature type="transmembrane region" description="Helical" evidence="6">
    <location>
        <begin position="91"/>
        <end position="109"/>
    </location>
</feature>
<feature type="transmembrane region" description="Helical" evidence="6">
    <location>
        <begin position="148"/>
        <end position="168"/>
    </location>
</feature>
<dbReference type="GO" id="GO:0016020">
    <property type="term" value="C:membrane"/>
    <property type="evidence" value="ECO:0007669"/>
    <property type="project" value="UniProtKB-SubCell"/>
</dbReference>
<feature type="transmembrane region" description="Helical" evidence="6">
    <location>
        <begin position="60"/>
        <end position="85"/>
    </location>
</feature>
<keyword evidence="5 6" id="KW-0472">Membrane</keyword>
<dbReference type="PANTHER" id="PTHR48017">
    <property type="entry name" value="OS05G0424000 PROTEIN-RELATED"/>
    <property type="match status" value="1"/>
</dbReference>
<reference evidence="9" key="1">
    <citation type="submission" date="2016-11" db="UniProtKB">
        <authorList>
            <consortium name="WormBaseParasite"/>
        </authorList>
    </citation>
    <scope>IDENTIFICATION</scope>
</reference>
<keyword evidence="2" id="KW-0813">Transport</keyword>
<feature type="transmembrane region" description="Helical" evidence="6">
    <location>
        <begin position="254"/>
        <end position="271"/>
    </location>
</feature>
<keyword evidence="3 6" id="KW-0812">Transmembrane</keyword>
<feature type="transmembrane region" description="Helical" evidence="6">
    <location>
        <begin position="283"/>
        <end position="305"/>
    </location>
</feature>
<feature type="transmembrane region" description="Helical" evidence="6">
    <location>
        <begin position="210"/>
        <end position="234"/>
    </location>
</feature>
<keyword evidence="8" id="KW-1185">Reference proteome</keyword>
<accession>A0A1I8AL39</accession>
<proteinExistence type="predicted"/>
<feature type="transmembrane region" description="Helical" evidence="6">
    <location>
        <begin position="440"/>
        <end position="465"/>
    </location>
</feature>
<evidence type="ECO:0000313" key="8">
    <source>
        <dbReference type="Proteomes" id="UP000095287"/>
    </source>
</evidence>
<evidence type="ECO:0000256" key="2">
    <source>
        <dbReference type="ARBA" id="ARBA00022448"/>
    </source>
</evidence>
<name>A0A1I8AL39_9BILA</name>
<evidence type="ECO:0000256" key="4">
    <source>
        <dbReference type="ARBA" id="ARBA00022989"/>
    </source>
</evidence>
<feature type="transmembrane region" description="Helical" evidence="6">
    <location>
        <begin position="180"/>
        <end position="203"/>
    </location>
</feature>
<dbReference type="AlphaFoldDB" id="A0A1I8AL39"/>
<evidence type="ECO:0000256" key="3">
    <source>
        <dbReference type="ARBA" id="ARBA00022692"/>
    </source>
</evidence>
<evidence type="ECO:0000256" key="5">
    <source>
        <dbReference type="ARBA" id="ARBA00023136"/>
    </source>
</evidence>
<dbReference type="FunFam" id="1.20.1740.10:FF:000052">
    <property type="entry name" value="Lysine histidine transporter-like 3"/>
    <property type="match status" value="1"/>
</dbReference>
<dbReference type="WBParaSite" id="L893_g6892.t2">
    <property type="protein sequence ID" value="L893_g6892.t2"/>
    <property type="gene ID" value="L893_g6892"/>
</dbReference>
<dbReference type="InterPro" id="IPR013057">
    <property type="entry name" value="AA_transpt_TM"/>
</dbReference>
<dbReference type="Pfam" id="PF01490">
    <property type="entry name" value="Aa_trans"/>
    <property type="match status" value="1"/>
</dbReference>
<evidence type="ECO:0000259" key="7">
    <source>
        <dbReference type="Pfam" id="PF01490"/>
    </source>
</evidence>
<organism evidence="8 9">
    <name type="scientific">Steinernema glaseri</name>
    <dbReference type="NCBI Taxonomy" id="37863"/>
    <lineage>
        <taxon>Eukaryota</taxon>
        <taxon>Metazoa</taxon>
        <taxon>Ecdysozoa</taxon>
        <taxon>Nematoda</taxon>
        <taxon>Chromadorea</taxon>
        <taxon>Rhabditida</taxon>
        <taxon>Tylenchina</taxon>
        <taxon>Panagrolaimomorpha</taxon>
        <taxon>Strongyloidoidea</taxon>
        <taxon>Steinernematidae</taxon>
        <taxon>Steinernema</taxon>
    </lineage>
</organism>
<evidence type="ECO:0000313" key="9">
    <source>
        <dbReference type="WBParaSite" id="L893_g6892.t2"/>
    </source>
</evidence>
<keyword evidence="4 6" id="KW-1133">Transmembrane helix</keyword>
<sequence>MKTIYTLKGLFADAPTRGAITNRSLPSQTFVGNLLQGPDEMTAVPYDLRKSLESVHRSKGIGWFVTALFIVADMAGGGVVAMPVAFLNSGLYAGVGFMIAITIIFGYTAHQLGEVWVIMQKRWPEYHDHCRKPYPEIAARSMGQTPKAVASISVYVTIFGMSIVYLLLSSTIIHHFVANIFGLKMDYCIMVCIIAVVLLPFTYLKSPQDFWGVIVIAMLTTALSVILIVVGITIDKPTCGPAVVMPTPTVTSAVLSLGTFLFAFAGHYVFPTIQHDMKRPKDFTKSCIVGFAIVALLYMPMSIYAYTTYGDSLKDSVINSIQTSWIQETANIFIAVHCILTLTILMNPLNQEAEEIFAVPQEFSFKRIGIRTGIMCLVLFCALSVPEFGPFMNLVGASTIPIVCVIFPSLFNLYIKAANEEQWAKGIIPSFRCVIRRTPLHILIINAFVLLVAVGGGIISTYLAVNEMTNARFAAPCYIRPFLDGPSLAPSASGHAAFGQTCCGHFQNISVYGDNSICNANL</sequence>